<dbReference type="AlphaFoldDB" id="A0A484KRZ7"/>
<feature type="region of interest" description="Disordered" evidence="2">
    <location>
        <begin position="679"/>
        <end position="746"/>
    </location>
</feature>
<feature type="compositionally biased region" description="Polar residues" evidence="2">
    <location>
        <begin position="712"/>
        <end position="727"/>
    </location>
</feature>
<keyword evidence="1" id="KW-0862">Zinc</keyword>
<feature type="compositionally biased region" description="Gly residues" evidence="2">
    <location>
        <begin position="582"/>
        <end position="614"/>
    </location>
</feature>
<dbReference type="GO" id="GO:0008270">
    <property type="term" value="F:zinc ion binding"/>
    <property type="evidence" value="ECO:0007669"/>
    <property type="project" value="UniProtKB-KW"/>
</dbReference>
<keyword evidence="1" id="KW-0863">Zinc-finger</keyword>
<dbReference type="InterPro" id="IPR005162">
    <property type="entry name" value="Retrotrans_gag_dom"/>
</dbReference>
<feature type="compositionally biased region" description="Low complexity" evidence="2">
    <location>
        <begin position="698"/>
        <end position="711"/>
    </location>
</feature>
<dbReference type="PROSITE" id="PS50158">
    <property type="entry name" value="ZF_CCHC"/>
    <property type="match status" value="1"/>
</dbReference>
<dbReference type="EMBL" id="OOIL02000559">
    <property type="protein sequence ID" value="VFQ66724.1"/>
    <property type="molecule type" value="Genomic_DNA"/>
</dbReference>
<dbReference type="OrthoDB" id="1302458at2759"/>
<feature type="compositionally biased region" description="Polar residues" evidence="2">
    <location>
        <begin position="621"/>
        <end position="632"/>
    </location>
</feature>
<dbReference type="Pfam" id="PF14223">
    <property type="entry name" value="Retrotran_gag_2"/>
    <property type="match status" value="1"/>
</dbReference>
<evidence type="ECO:0000313" key="5">
    <source>
        <dbReference type="Proteomes" id="UP000595140"/>
    </source>
</evidence>
<dbReference type="Pfam" id="PF03732">
    <property type="entry name" value="Retrotrans_gag"/>
    <property type="match status" value="1"/>
</dbReference>
<organism evidence="4 5">
    <name type="scientific">Cuscuta campestris</name>
    <dbReference type="NCBI Taxonomy" id="132261"/>
    <lineage>
        <taxon>Eukaryota</taxon>
        <taxon>Viridiplantae</taxon>
        <taxon>Streptophyta</taxon>
        <taxon>Embryophyta</taxon>
        <taxon>Tracheophyta</taxon>
        <taxon>Spermatophyta</taxon>
        <taxon>Magnoliopsida</taxon>
        <taxon>eudicotyledons</taxon>
        <taxon>Gunneridae</taxon>
        <taxon>Pentapetalae</taxon>
        <taxon>asterids</taxon>
        <taxon>lamiids</taxon>
        <taxon>Solanales</taxon>
        <taxon>Convolvulaceae</taxon>
        <taxon>Cuscuteae</taxon>
        <taxon>Cuscuta</taxon>
        <taxon>Cuscuta subgen. Grammica</taxon>
        <taxon>Cuscuta sect. Cleistogrammica</taxon>
    </lineage>
</organism>
<keyword evidence="1" id="KW-0479">Metal-binding</keyword>
<keyword evidence="5" id="KW-1185">Reference proteome</keyword>
<evidence type="ECO:0000256" key="1">
    <source>
        <dbReference type="PROSITE-ProRule" id="PRU00047"/>
    </source>
</evidence>
<protein>
    <recommendedName>
        <fullName evidence="3">CCHC-type domain-containing protein</fullName>
    </recommendedName>
</protein>
<feature type="compositionally biased region" description="Basic and acidic residues" evidence="2">
    <location>
        <begin position="522"/>
        <end position="536"/>
    </location>
</feature>
<sequence length="903" mass="99975">MGSSSRNLYAGIGEGQSTSRPPLFDGTNYTYWKERMRIYIRSTNFQLWLVIKNGEETPMKKVDEKLVPKTEDEFDAEDIKKVENYAKAINMLYCAINPDDYRKISCCTTAKEMWDKLEVTYEGTDQVREAKIDFLTQEYEMFRMKEGEKIDDMFDRFSKIINDLHALKKTYTNRDLVRKILRSLTPEWRSKADTIYESIGVSNVTIDGLRGNLKTYESTILTPSLDEQKKKGIALKATKESVEDDSSDDDNEFGLVIKKFHKVMKKEFERKGRKHDGPPKCYGCGEIGHIKPRCPKSKGGKDKPGFKKQRAYISWGGDSGDESTDQEEEEAANLCLMAHEDQTDNVQEFTHNLLYKRVSFLSVLVFLDTLRESISLVDSKEGLFPLKDSLSVDESIQPSIVSHTIAFELWDDLQKRYSCSNGPRIYQLKSELSSLRQKRQSVVSYFNQFITLWNQLHGSKDPTNGCKCAAAAITRAQVERDKTIDFLLGLDDEQFGHIRLQIMATEPVPDIDRAYSLISQEERHQSIVRSRDDRTDSVAFAARSDRRPPPTGKFLCSHCGRTSHTVETFYELIGFPTHYNKGPGGRGSSGSSRGGRGSRGGGSAGGHGGRGSGGTPAAVPGSSQPAVTTTGSGPPAAVHAASSDAQSSLSGQMSRLMSMLEASASHTYSVQPVLNPADADFPVPSPPAASLGDTPEQSSSSPVIVPSSSVPTTEQSIDLVSIQSTGESPTSSVPSPPPLPPRTCRLPTHLNDYVLHSVSTVTPSSSSPSSVSSGTRFPITNYVHYNKLHDRYKSFVGALDASPVPTSYREAVRVVIFVLMALAICAPFSTAVEENGYFGDRKLLLQLPKKYNSASQSIDVIKPQLTKGNNPTPQFVDVIKVPTEIPNTYNRGCNAFNRCRHER</sequence>
<feature type="region of interest" description="Disordered" evidence="2">
    <location>
        <begin position="522"/>
        <end position="552"/>
    </location>
</feature>
<dbReference type="PANTHER" id="PTHR34222">
    <property type="entry name" value="GAG_PRE-INTEGRS DOMAIN-CONTAINING PROTEIN"/>
    <property type="match status" value="1"/>
</dbReference>
<dbReference type="PANTHER" id="PTHR34222:SF28">
    <property type="entry name" value="CCHC-TYPE DOMAIN-CONTAINING PROTEIN"/>
    <property type="match status" value="1"/>
</dbReference>
<accession>A0A484KRZ7</accession>
<dbReference type="SUPFAM" id="SSF57756">
    <property type="entry name" value="Retrovirus zinc finger-like domains"/>
    <property type="match status" value="1"/>
</dbReference>
<dbReference type="InterPro" id="IPR001878">
    <property type="entry name" value="Znf_CCHC"/>
</dbReference>
<feature type="region of interest" description="Disordered" evidence="2">
    <location>
        <begin position="577"/>
        <end position="646"/>
    </location>
</feature>
<dbReference type="SMART" id="SM00343">
    <property type="entry name" value="ZnF_C2HC"/>
    <property type="match status" value="1"/>
</dbReference>
<feature type="domain" description="CCHC-type" evidence="3">
    <location>
        <begin position="280"/>
        <end position="296"/>
    </location>
</feature>
<reference evidence="4 5" key="1">
    <citation type="submission" date="2018-04" db="EMBL/GenBank/DDBJ databases">
        <authorList>
            <person name="Vogel A."/>
        </authorList>
    </citation>
    <scope>NUCLEOTIDE SEQUENCE [LARGE SCALE GENOMIC DNA]</scope>
</reference>
<evidence type="ECO:0000259" key="3">
    <source>
        <dbReference type="PROSITE" id="PS50158"/>
    </source>
</evidence>
<proteinExistence type="predicted"/>
<dbReference type="Proteomes" id="UP000595140">
    <property type="component" value="Unassembled WGS sequence"/>
</dbReference>
<evidence type="ECO:0000256" key="2">
    <source>
        <dbReference type="SAM" id="MobiDB-lite"/>
    </source>
</evidence>
<dbReference type="GO" id="GO:0003676">
    <property type="term" value="F:nucleic acid binding"/>
    <property type="evidence" value="ECO:0007669"/>
    <property type="project" value="InterPro"/>
</dbReference>
<gene>
    <name evidence="4" type="ORF">CCAM_LOCUS8500</name>
</gene>
<dbReference type="InterPro" id="IPR036875">
    <property type="entry name" value="Znf_CCHC_sf"/>
</dbReference>
<evidence type="ECO:0000313" key="4">
    <source>
        <dbReference type="EMBL" id="VFQ66724.1"/>
    </source>
</evidence>
<name>A0A484KRZ7_9ASTE</name>